<dbReference type="RefSeq" id="YP_009594373.1">
    <property type="nucleotide sequence ID" value="NC_041876.1"/>
</dbReference>
<reference evidence="1 2" key="1">
    <citation type="submission" date="2015-11" db="EMBL/GenBank/DDBJ databases">
        <authorList>
            <person name="Park Y."/>
            <person name="Guerrero C.A."/>
            <person name="Garlena R.A."/>
            <person name="Russell D.A."/>
            <person name="Pope W.H."/>
            <person name="Jacobs-Sera D."/>
            <person name="Hendrix R.W."/>
            <person name="Hatfull G.F."/>
        </authorList>
    </citation>
    <scope>NUCLEOTIDE SEQUENCE [LARGE SCALE GENOMIC DNA]</scope>
</reference>
<organism evidence="1 2">
    <name type="scientific">Arthrobacter phage Galaxy</name>
    <dbReference type="NCBI Taxonomy" id="1772326"/>
    <lineage>
        <taxon>Viruses</taxon>
        <taxon>Duplodnaviria</taxon>
        <taxon>Heunggongvirae</taxon>
        <taxon>Uroviricota</taxon>
        <taxon>Caudoviricetes</taxon>
        <taxon>Galaxyvirus</taxon>
        <taxon>Galaxyvirus galaxy</taxon>
    </lineage>
</organism>
<proteinExistence type="predicted"/>
<accession>A0A0U4B2L5</accession>
<evidence type="ECO:0000313" key="1">
    <source>
        <dbReference type="EMBL" id="ALY08910.1"/>
    </source>
</evidence>
<keyword evidence="2" id="KW-1185">Reference proteome</keyword>
<dbReference type="GeneID" id="40069933"/>
<sequence length="239" mass="26360">METYTTTAAGRTVELEIVENAPAGYAVNFHQLDECIGHIEFSRGGFTVTTDLGTGGEPVTLGEFSDRFEALGALVAHLTNHLERLEYAEELPAVQDPADADDLLMDLLDPEVYGDDYGPAARRDVLRRAAYDMGIIDRRAHAEMLPVIAKRAADMIAEEMGPKLLEALKQDTVDELAAAGWTADYYRTAFRHPERGALALAYYSDRVMAYLENGDELKFSRTNLSAARLAHTITAMTTR</sequence>
<evidence type="ECO:0000313" key="2">
    <source>
        <dbReference type="Proteomes" id="UP000223164"/>
    </source>
</evidence>
<dbReference type="Proteomes" id="UP000223164">
    <property type="component" value="Segment"/>
</dbReference>
<name>A0A0U4B2L5_9CAUD</name>
<protein>
    <submittedName>
        <fullName evidence="1">Uncharacterized protein</fullName>
    </submittedName>
</protein>
<gene>
    <name evidence="1" type="primary">27</name>
    <name evidence="1" type="ORF">GALAXY_27</name>
</gene>
<dbReference type="KEGG" id="vg:40069933"/>
<dbReference type="OrthoDB" id="30711at10239"/>
<dbReference type="EMBL" id="KU160644">
    <property type="protein sequence ID" value="ALY08910.1"/>
    <property type="molecule type" value="Genomic_DNA"/>
</dbReference>